<feature type="domain" description="DUF5071" evidence="1">
    <location>
        <begin position="25"/>
        <end position="115"/>
    </location>
</feature>
<dbReference type="RefSeq" id="WP_161034948.1">
    <property type="nucleotide sequence ID" value="NZ_WWCL01000002.1"/>
</dbReference>
<protein>
    <submittedName>
        <fullName evidence="2">DUF5071 domain-containing protein</fullName>
    </submittedName>
</protein>
<dbReference type="EMBL" id="WWCL01000002">
    <property type="protein sequence ID" value="MYN45300.1"/>
    <property type="molecule type" value="Genomic_DNA"/>
</dbReference>
<accession>A0A845HW02</accession>
<comment type="caution">
    <text evidence="2">The sequence shown here is derived from an EMBL/GenBank/DDBJ whole genome shotgun (WGS) entry which is preliminary data.</text>
</comment>
<evidence type="ECO:0000259" key="1">
    <source>
        <dbReference type="Pfam" id="PF16804"/>
    </source>
</evidence>
<sequence>MPNSTKLTDKSDTRAAEAIVAAGGAAAPELLEWVQDINWPVAKILAPFLASAGSNVVPEIRQIFASNDDTWKWSVVVGVVAKSSELIALLRPELERIVHAPTVGERSEGLEQFVAKLLESA</sequence>
<dbReference type="Gene3D" id="1.25.40.750">
    <property type="entry name" value="Domain of unknown function DUF5071"/>
    <property type="match status" value="1"/>
</dbReference>
<dbReference type="InterPro" id="IPR038692">
    <property type="entry name" value="Cthe_2751_sf"/>
</dbReference>
<reference evidence="2" key="1">
    <citation type="submission" date="2019-12" db="EMBL/GenBank/DDBJ databases">
        <title>Novel species isolated from a subtropical stream in China.</title>
        <authorList>
            <person name="Lu H."/>
        </authorList>
    </citation>
    <scope>NUCLEOTIDE SEQUENCE [LARGE SCALE GENOMIC DNA]</scope>
    <source>
        <strain evidence="2">FT93W</strain>
    </source>
</reference>
<dbReference type="Pfam" id="PF16804">
    <property type="entry name" value="DUF5071"/>
    <property type="match status" value="1"/>
</dbReference>
<evidence type="ECO:0000313" key="3">
    <source>
        <dbReference type="Proteomes" id="UP000444316"/>
    </source>
</evidence>
<name>A0A845HW02_9BURK</name>
<proteinExistence type="predicted"/>
<dbReference type="InterPro" id="IPR031837">
    <property type="entry name" value="DUF5071"/>
</dbReference>
<dbReference type="Proteomes" id="UP000444316">
    <property type="component" value="Unassembled WGS sequence"/>
</dbReference>
<dbReference type="AlphaFoldDB" id="A0A845HW02"/>
<organism evidence="2 3">
    <name type="scientific">Duganella fentianensis</name>
    <dbReference type="NCBI Taxonomy" id="2692177"/>
    <lineage>
        <taxon>Bacteria</taxon>
        <taxon>Pseudomonadati</taxon>
        <taxon>Pseudomonadota</taxon>
        <taxon>Betaproteobacteria</taxon>
        <taxon>Burkholderiales</taxon>
        <taxon>Oxalobacteraceae</taxon>
        <taxon>Telluria group</taxon>
        <taxon>Duganella</taxon>
    </lineage>
</organism>
<keyword evidence="3" id="KW-1185">Reference proteome</keyword>
<evidence type="ECO:0000313" key="2">
    <source>
        <dbReference type="EMBL" id="MYN45300.1"/>
    </source>
</evidence>
<gene>
    <name evidence="2" type="ORF">GTP23_09515</name>
</gene>